<evidence type="ECO:0000313" key="3">
    <source>
        <dbReference type="Proteomes" id="UP000681720"/>
    </source>
</evidence>
<organism evidence="2 3">
    <name type="scientific">Rotaria magnacalcarata</name>
    <dbReference type="NCBI Taxonomy" id="392030"/>
    <lineage>
        <taxon>Eukaryota</taxon>
        <taxon>Metazoa</taxon>
        <taxon>Spiralia</taxon>
        <taxon>Gnathifera</taxon>
        <taxon>Rotifera</taxon>
        <taxon>Eurotatoria</taxon>
        <taxon>Bdelloidea</taxon>
        <taxon>Philodinida</taxon>
        <taxon>Philodinidae</taxon>
        <taxon>Rotaria</taxon>
    </lineage>
</organism>
<reference evidence="2" key="1">
    <citation type="submission" date="2021-02" db="EMBL/GenBank/DDBJ databases">
        <authorList>
            <person name="Nowell W R."/>
        </authorList>
    </citation>
    <scope>NUCLEOTIDE SEQUENCE</scope>
</reference>
<accession>A0A8S3DMK8</accession>
<feature type="non-terminal residue" evidence="2">
    <location>
        <position position="306"/>
    </location>
</feature>
<dbReference type="AlphaFoldDB" id="A0A8S3DMK8"/>
<evidence type="ECO:0000256" key="1">
    <source>
        <dbReference type="SAM" id="MobiDB-lite"/>
    </source>
</evidence>
<feature type="non-terminal residue" evidence="2">
    <location>
        <position position="1"/>
    </location>
</feature>
<comment type="caution">
    <text evidence="2">The sequence shown here is derived from an EMBL/GenBank/DDBJ whole genome shotgun (WGS) entry which is preliminary data.</text>
</comment>
<dbReference type="Proteomes" id="UP000681720">
    <property type="component" value="Unassembled WGS sequence"/>
</dbReference>
<sequence length="306" mass="34033">DSEDANTTFSEDGSTSSANESDAGSSLNGSHRSARSCTVSSSSSSSSSTSSSSLSNRNAKYIFLVIDSSSTADNSSKTSPTEASCQQETLVNGFVMRWSKFGVSNSVYNGSITYIDFARELEDSSESSSYSTLLKTFNLRSDHGRKDLFGSLDDRVFSFLKNHQRYSSKIIYSRSDCPQKERNTSAVELTINVGDTFIEIFEKESVGVCITTMKKIHEISEAEAQKYKYKRGNIPVINCETNKTEYVEGWLCDSINIQESVKFDNGNPPVLIINIEPLRRRIEEGYLPNPVRLRDLKRILRVGQAQ</sequence>
<feature type="compositionally biased region" description="Polar residues" evidence="1">
    <location>
        <begin position="1"/>
        <end position="29"/>
    </location>
</feature>
<proteinExistence type="predicted"/>
<gene>
    <name evidence="2" type="ORF">GIL414_LOCUS56129</name>
</gene>
<feature type="compositionally biased region" description="Low complexity" evidence="1">
    <location>
        <begin position="35"/>
        <end position="54"/>
    </location>
</feature>
<feature type="region of interest" description="Disordered" evidence="1">
    <location>
        <begin position="1"/>
        <end position="54"/>
    </location>
</feature>
<evidence type="ECO:0000313" key="2">
    <source>
        <dbReference type="EMBL" id="CAF4982472.1"/>
    </source>
</evidence>
<name>A0A8S3DMK8_9BILA</name>
<protein>
    <submittedName>
        <fullName evidence="2">Uncharacterized protein</fullName>
    </submittedName>
</protein>
<dbReference type="EMBL" id="CAJOBJ010200795">
    <property type="protein sequence ID" value="CAF4982472.1"/>
    <property type="molecule type" value="Genomic_DNA"/>
</dbReference>